<dbReference type="OrthoDB" id="1699231at2759"/>
<feature type="transmembrane region" description="Helical" evidence="9">
    <location>
        <begin position="78"/>
        <end position="97"/>
    </location>
</feature>
<dbReference type="EMBL" id="CAADRA010005272">
    <property type="protein sequence ID" value="VFT87972.1"/>
    <property type="molecule type" value="Genomic_DNA"/>
</dbReference>
<feature type="region of interest" description="Disordered" evidence="10">
    <location>
        <begin position="1"/>
        <end position="25"/>
    </location>
</feature>
<dbReference type="PANTHER" id="PTHR31503">
    <property type="entry name" value="VACUOLAR CALCIUM ION TRANSPORTER"/>
    <property type="match status" value="1"/>
</dbReference>
<dbReference type="AlphaFoldDB" id="A0A485KS02"/>
<comment type="similarity">
    <text evidence="9">Belongs to the Ca(2+):cation antiporter (CaCA) (TC 2.A.19) family.</text>
</comment>
<organism evidence="13 14">
    <name type="scientific">Aphanomyces stellatus</name>
    <dbReference type="NCBI Taxonomy" id="120398"/>
    <lineage>
        <taxon>Eukaryota</taxon>
        <taxon>Sar</taxon>
        <taxon>Stramenopiles</taxon>
        <taxon>Oomycota</taxon>
        <taxon>Saprolegniomycetes</taxon>
        <taxon>Saprolegniales</taxon>
        <taxon>Verrucalvaceae</taxon>
        <taxon>Aphanomyces</taxon>
    </lineage>
</organism>
<keyword evidence="7 9" id="KW-0406">Ion transport</keyword>
<dbReference type="InterPro" id="IPR004713">
    <property type="entry name" value="CaH_exchang"/>
</dbReference>
<feature type="transmembrane region" description="Helical" evidence="9">
    <location>
        <begin position="144"/>
        <end position="166"/>
    </location>
</feature>
<feature type="transmembrane region" description="Helical" evidence="9">
    <location>
        <begin position="178"/>
        <end position="199"/>
    </location>
</feature>
<evidence type="ECO:0000313" key="12">
    <source>
        <dbReference type="EMBL" id="KAF0698274.1"/>
    </source>
</evidence>
<evidence type="ECO:0000256" key="10">
    <source>
        <dbReference type="SAM" id="MobiDB-lite"/>
    </source>
</evidence>
<reference evidence="12" key="2">
    <citation type="submission" date="2019-06" db="EMBL/GenBank/DDBJ databases">
        <title>Genomics analysis of Aphanomyces spp. identifies a new class of oomycete effector associated with host adaptation.</title>
        <authorList>
            <person name="Gaulin E."/>
        </authorList>
    </citation>
    <scope>NUCLEOTIDE SEQUENCE</scope>
    <source>
        <strain evidence="12">CBS 578.67</strain>
    </source>
</reference>
<evidence type="ECO:0000256" key="5">
    <source>
        <dbReference type="ARBA" id="ARBA00022837"/>
    </source>
</evidence>
<keyword evidence="4 9" id="KW-0812">Transmembrane</keyword>
<dbReference type="PANTHER" id="PTHR31503:SF22">
    <property type="entry name" value="VACUOLAR CALCIUM ION TRANSPORTER"/>
    <property type="match status" value="1"/>
</dbReference>
<sequence length="419" mass="45265">MPNQHHDHSPYALKPHTASTQADDDVDESQPLIATDLELSHLAADWKAFWGILTGSQLHWLLVLAPLAVYVTLAKWDATYVFTLNFLALLPLANILGEATEDLLSHMGHTVGSLVNASFGNAMEILIAIFALRNGEVDLVQSSLIGSMLSNLLLVLGMCFVSGQLGGAHESSFNLTGASINMSLLFVASFAMLIPSYYISMGGKFDDGQAVGDDRKASVLRLSRLTAVFLVLMYVQHLVFKLVTHRRVCAAVTRLNTHPHETYMSLPGAMALLLATTACVACLSEFLVSSVDALTQSSGIPKSFLGIIVLPIVGNTVQHVEHFSALQGAFKNKMDLAMGVAVGSATQIMLFVAPVCVLAGWVMDTPMTLAFNEFEAMTYIMSTILVYIIVADGKSNWIEGSMLLTLYVLIALSLLEIDI</sequence>
<evidence type="ECO:0000313" key="14">
    <source>
        <dbReference type="Proteomes" id="UP000332933"/>
    </source>
</evidence>
<keyword evidence="2 9" id="KW-0813">Transport</keyword>
<name>A0A485KS02_9STRA</name>
<dbReference type="Gene3D" id="1.20.1420.30">
    <property type="entry name" value="NCX, central ion-binding region"/>
    <property type="match status" value="1"/>
</dbReference>
<keyword evidence="5 9" id="KW-0106">Calcium</keyword>
<dbReference type="GO" id="GO:0006874">
    <property type="term" value="P:intracellular calcium ion homeostasis"/>
    <property type="evidence" value="ECO:0007669"/>
    <property type="project" value="TreeGrafter"/>
</dbReference>
<dbReference type="GO" id="GO:0005774">
    <property type="term" value="C:vacuolar membrane"/>
    <property type="evidence" value="ECO:0007669"/>
    <property type="project" value="UniProtKB-ARBA"/>
</dbReference>
<feature type="transmembrane region" description="Helical" evidence="9">
    <location>
        <begin position="109"/>
        <end position="132"/>
    </location>
</feature>
<evidence type="ECO:0000259" key="11">
    <source>
        <dbReference type="Pfam" id="PF01699"/>
    </source>
</evidence>
<feature type="transmembrane region" description="Helical" evidence="9">
    <location>
        <begin position="263"/>
        <end position="288"/>
    </location>
</feature>
<dbReference type="InterPro" id="IPR004837">
    <property type="entry name" value="NaCa_Exmemb"/>
</dbReference>
<evidence type="ECO:0000313" key="13">
    <source>
        <dbReference type="EMBL" id="VFT87972.1"/>
    </source>
</evidence>
<evidence type="ECO:0000256" key="2">
    <source>
        <dbReference type="ARBA" id="ARBA00022448"/>
    </source>
</evidence>
<dbReference type="InterPro" id="IPR044880">
    <property type="entry name" value="NCX_ion-bd_dom_sf"/>
</dbReference>
<dbReference type="Proteomes" id="UP000332933">
    <property type="component" value="Unassembled WGS sequence"/>
</dbReference>
<evidence type="ECO:0000256" key="6">
    <source>
        <dbReference type="ARBA" id="ARBA00022989"/>
    </source>
</evidence>
<keyword evidence="6 9" id="KW-1133">Transmembrane helix</keyword>
<feature type="transmembrane region" description="Helical" evidence="9">
    <location>
        <begin position="225"/>
        <end position="243"/>
    </location>
</feature>
<dbReference type="GO" id="GO:0015369">
    <property type="term" value="F:calcium:proton antiporter activity"/>
    <property type="evidence" value="ECO:0007669"/>
    <property type="project" value="UniProtKB-UniRule"/>
</dbReference>
<feature type="transmembrane region" description="Helical" evidence="9">
    <location>
        <begin position="337"/>
        <end position="362"/>
    </location>
</feature>
<protein>
    <submittedName>
        <fullName evidence="13">Aste57867_11105 protein</fullName>
    </submittedName>
</protein>
<gene>
    <name evidence="13" type="primary">Aste57867_11105</name>
    <name evidence="12" type="ORF">As57867_011063</name>
    <name evidence="13" type="ORF">ASTE57867_11105</name>
</gene>
<keyword evidence="9" id="KW-0050">Antiport</keyword>
<keyword evidence="8 9" id="KW-0472">Membrane</keyword>
<dbReference type="EMBL" id="VJMH01005251">
    <property type="protein sequence ID" value="KAF0698274.1"/>
    <property type="molecule type" value="Genomic_DNA"/>
</dbReference>
<keyword evidence="3 9" id="KW-0109">Calcium transport</keyword>
<evidence type="ECO:0000256" key="7">
    <source>
        <dbReference type="ARBA" id="ARBA00023065"/>
    </source>
</evidence>
<feature type="transmembrane region" description="Helical" evidence="9">
    <location>
        <begin position="374"/>
        <end position="391"/>
    </location>
</feature>
<accession>A0A485KS02</accession>
<proteinExistence type="inferred from homology"/>
<evidence type="ECO:0000256" key="3">
    <source>
        <dbReference type="ARBA" id="ARBA00022568"/>
    </source>
</evidence>
<comment type="subcellular location">
    <subcellularLocation>
        <location evidence="1">Endomembrane system</location>
        <topology evidence="1">Multi-pass membrane protein</topology>
    </subcellularLocation>
</comment>
<feature type="domain" description="Sodium/calcium exchanger membrane region" evidence="11">
    <location>
        <begin position="79"/>
        <end position="242"/>
    </location>
</feature>
<feature type="transmembrane region" description="Helical" evidence="9">
    <location>
        <begin position="397"/>
        <end position="415"/>
    </location>
</feature>
<dbReference type="NCBIfam" id="TIGR00378">
    <property type="entry name" value="cax"/>
    <property type="match status" value="1"/>
</dbReference>
<reference evidence="13 14" key="1">
    <citation type="submission" date="2019-03" db="EMBL/GenBank/DDBJ databases">
        <authorList>
            <person name="Gaulin E."/>
            <person name="Dumas B."/>
        </authorList>
    </citation>
    <scope>NUCLEOTIDE SEQUENCE [LARGE SCALE GENOMIC DNA]</scope>
    <source>
        <strain evidence="13">CBS 568.67</strain>
    </source>
</reference>
<evidence type="ECO:0000256" key="8">
    <source>
        <dbReference type="ARBA" id="ARBA00023136"/>
    </source>
</evidence>
<feature type="transmembrane region" description="Helical" evidence="9">
    <location>
        <begin position="300"/>
        <end position="317"/>
    </location>
</feature>
<dbReference type="Pfam" id="PF01699">
    <property type="entry name" value="Na_Ca_ex"/>
    <property type="match status" value="2"/>
</dbReference>
<feature type="transmembrane region" description="Helical" evidence="9">
    <location>
        <begin position="48"/>
        <end position="71"/>
    </location>
</feature>
<dbReference type="InterPro" id="IPR004798">
    <property type="entry name" value="CAX-like"/>
</dbReference>
<dbReference type="GO" id="GO:0012505">
    <property type="term" value="C:endomembrane system"/>
    <property type="evidence" value="ECO:0007669"/>
    <property type="project" value="UniProtKB-SubCell"/>
</dbReference>
<evidence type="ECO:0000256" key="9">
    <source>
        <dbReference type="RuleBase" id="RU365028"/>
    </source>
</evidence>
<keyword evidence="14" id="KW-1185">Reference proteome</keyword>
<evidence type="ECO:0000256" key="1">
    <source>
        <dbReference type="ARBA" id="ARBA00004127"/>
    </source>
</evidence>
<evidence type="ECO:0000256" key="4">
    <source>
        <dbReference type="ARBA" id="ARBA00022692"/>
    </source>
</evidence>
<feature type="domain" description="Sodium/calcium exchanger membrane region" evidence="11">
    <location>
        <begin position="270"/>
        <end position="412"/>
    </location>
</feature>